<sequence length="341" mass="38236">MDPIVAGLVLLLFTDVPALLAAVTLKIYLSVILLVILLLLSYLWLIDKLTPSESQSRKDSTLGLLRVYPPEISTSSAETLGGDAHTAIIFVHGLGANPSATWTSEGTCWITDFLPGDLQDRGLQSRVRLFVFNYKSFWLRRSNLQLSETASALLQELASDELLADNIILVGHSYGGLVIKKALAMLPELKPRLKGIIFLGTPHQGTSVSRYGLLFSDVLAPLGSDIDIMRMLEPGSYYLNDLQTDFHKHFKDATKRYIFEKEKTYRQVWGVITWMDEFMVTKHSATWGADGPDAFGLDTDHRGLNRFKTRDHNYRLVSREIIAMLMKKSEGLHGRLSCESF</sequence>
<dbReference type="InterPro" id="IPR029058">
    <property type="entry name" value="AB_hydrolase_fold"/>
</dbReference>
<keyword evidence="7" id="KW-1133">Transmembrane helix</keyword>
<evidence type="ECO:0000256" key="7">
    <source>
        <dbReference type="SAM" id="Phobius"/>
    </source>
</evidence>
<keyword evidence="4" id="KW-0256">Endoplasmic reticulum</keyword>
<keyword evidence="5" id="KW-0496">Mitochondrion</keyword>
<dbReference type="PANTHER" id="PTHR48182:SF2">
    <property type="entry name" value="PROTEIN SERAC1"/>
    <property type="match status" value="1"/>
</dbReference>
<dbReference type="EMBL" id="MU858547">
    <property type="protein sequence ID" value="KAK4206024.1"/>
    <property type="molecule type" value="Genomic_DNA"/>
</dbReference>
<evidence type="ECO:0000256" key="3">
    <source>
        <dbReference type="ARBA" id="ARBA00004370"/>
    </source>
</evidence>
<protein>
    <submittedName>
        <fullName evidence="9">Alpha/Beta hydrolase protein</fullName>
    </submittedName>
</protein>
<dbReference type="InterPro" id="IPR000073">
    <property type="entry name" value="AB_hydrolase_1"/>
</dbReference>
<reference evidence="9" key="2">
    <citation type="submission" date="2023-05" db="EMBL/GenBank/DDBJ databases">
        <authorList>
            <consortium name="Lawrence Berkeley National Laboratory"/>
            <person name="Steindorff A."/>
            <person name="Hensen N."/>
            <person name="Bonometti L."/>
            <person name="Westerberg I."/>
            <person name="Brannstrom I.O."/>
            <person name="Guillou S."/>
            <person name="Cros-Aarteil S."/>
            <person name="Calhoun S."/>
            <person name="Haridas S."/>
            <person name="Kuo A."/>
            <person name="Mondo S."/>
            <person name="Pangilinan J."/>
            <person name="Riley R."/>
            <person name="Labutti K."/>
            <person name="Andreopoulos B."/>
            <person name="Lipzen A."/>
            <person name="Chen C."/>
            <person name="Yanf M."/>
            <person name="Daum C."/>
            <person name="Ng V."/>
            <person name="Clum A."/>
            <person name="Ohm R."/>
            <person name="Martin F."/>
            <person name="Silar P."/>
            <person name="Natvig D."/>
            <person name="Lalanne C."/>
            <person name="Gautier V."/>
            <person name="Ament-Velasquez S.L."/>
            <person name="Kruys A."/>
            <person name="Hutchinson M.I."/>
            <person name="Powell A.J."/>
            <person name="Barry K."/>
            <person name="Miller A.N."/>
            <person name="Grigoriev I.V."/>
            <person name="Debuchy R."/>
            <person name="Gladieux P."/>
            <person name="Thoren M.H."/>
            <person name="Johannesson H."/>
        </authorList>
    </citation>
    <scope>NUCLEOTIDE SEQUENCE</scope>
    <source>
        <strain evidence="9">PSN293</strain>
    </source>
</reference>
<dbReference type="SUPFAM" id="SSF53474">
    <property type="entry name" value="alpha/beta-Hydrolases"/>
    <property type="match status" value="1"/>
</dbReference>
<dbReference type="Gene3D" id="3.40.50.1820">
    <property type="entry name" value="alpha/beta hydrolase"/>
    <property type="match status" value="1"/>
</dbReference>
<dbReference type="InterPro" id="IPR052374">
    <property type="entry name" value="SERAC1"/>
</dbReference>
<dbReference type="GO" id="GO:0005739">
    <property type="term" value="C:mitochondrion"/>
    <property type="evidence" value="ECO:0007669"/>
    <property type="project" value="UniProtKB-SubCell"/>
</dbReference>
<dbReference type="GO" id="GO:0005783">
    <property type="term" value="C:endoplasmic reticulum"/>
    <property type="evidence" value="ECO:0007669"/>
    <property type="project" value="UniProtKB-SubCell"/>
</dbReference>
<dbReference type="GO" id="GO:0016020">
    <property type="term" value="C:membrane"/>
    <property type="evidence" value="ECO:0007669"/>
    <property type="project" value="UniProtKB-SubCell"/>
</dbReference>
<dbReference type="GO" id="GO:0016787">
    <property type="term" value="F:hydrolase activity"/>
    <property type="evidence" value="ECO:0007669"/>
    <property type="project" value="UniProtKB-KW"/>
</dbReference>
<keyword evidence="6 7" id="KW-0472">Membrane</keyword>
<comment type="subcellular location">
    <subcellularLocation>
        <location evidence="2">Endoplasmic reticulum</location>
    </subcellularLocation>
    <subcellularLocation>
        <location evidence="3">Membrane</location>
    </subcellularLocation>
    <subcellularLocation>
        <location evidence="1">Mitochondrion</location>
    </subcellularLocation>
</comment>
<dbReference type="AlphaFoldDB" id="A0AAN6XSQ1"/>
<evidence type="ECO:0000313" key="10">
    <source>
        <dbReference type="Proteomes" id="UP001301769"/>
    </source>
</evidence>
<feature type="domain" description="AB hydrolase-1" evidence="8">
    <location>
        <begin position="88"/>
        <end position="227"/>
    </location>
</feature>
<evidence type="ECO:0000256" key="2">
    <source>
        <dbReference type="ARBA" id="ARBA00004240"/>
    </source>
</evidence>
<organism evidence="9 10">
    <name type="scientific">Rhypophila decipiens</name>
    <dbReference type="NCBI Taxonomy" id="261697"/>
    <lineage>
        <taxon>Eukaryota</taxon>
        <taxon>Fungi</taxon>
        <taxon>Dikarya</taxon>
        <taxon>Ascomycota</taxon>
        <taxon>Pezizomycotina</taxon>
        <taxon>Sordariomycetes</taxon>
        <taxon>Sordariomycetidae</taxon>
        <taxon>Sordariales</taxon>
        <taxon>Naviculisporaceae</taxon>
        <taxon>Rhypophila</taxon>
    </lineage>
</organism>
<evidence type="ECO:0000256" key="1">
    <source>
        <dbReference type="ARBA" id="ARBA00004173"/>
    </source>
</evidence>
<evidence type="ECO:0000256" key="6">
    <source>
        <dbReference type="ARBA" id="ARBA00023136"/>
    </source>
</evidence>
<reference evidence="9" key="1">
    <citation type="journal article" date="2023" name="Mol. Phylogenet. Evol.">
        <title>Genome-scale phylogeny and comparative genomics of the fungal order Sordariales.</title>
        <authorList>
            <person name="Hensen N."/>
            <person name="Bonometti L."/>
            <person name="Westerberg I."/>
            <person name="Brannstrom I.O."/>
            <person name="Guillou S."/>
            <person name="Cros-Aarteil S."/>
            <person name="Calhoun S."/>
            <person name="Haridas S."/>
            <person name="Kuo A."/>
            <person name="Mondo S."/>
            <person name="Pangilinan J."/>
            <person name="Riley R."/>
            <person name="LaButti K."/>
            <person name="Andreopoulos B."/>
            <person name="Lipzen A."/>
            <person name="Chen C."/>
            <person name="Yan M."/>
            <person name="Daum C."/>
            <person name="Ng V."/>
            <person name="Clum A."/>
            <person name="Steindorff A."/>
            <person name="Ohm R.A."/>
            <person name="Martin F."/>
            <person name="Silar P."/>
            <person name="Natvig D.O."/>
            <person name="Lalanne C."/>
            <person name="Gautier V."/>
            <person name="Ament-Velasquez S.L."/>
            <person name="Kruys A."/>
            <person name="Hutchinson M.I."/>
            <person name="Powell A.J."/>
            <person name="Barry K."/>
            <person name="Miller A.N."/>
            <person name="Grigoriev I.V."/>
            <person name="Debuchy R."/>
            <person name="Gladieux P."/>
            <person name="Hiltunen Thoren M."/>
            <person name="Johannesson H."/>
        </authorList>
    </citation>
    <scope>NUCLEOTIDE SEQUENCE</scope>
    <source>
        <strain evidence="9">PSN293</strain>
    </source>
</reference>
<name>A0AAN6XSQ1_9PEZI</name>
<evidence type="ECO:0000313" key="9">
    <source>
        <dbReference type="EMBL" id="KAK4206024.1"/>
    </source>
</evidence>
<keyword evidence="7" id="KW-0812">Transmembrane</keyword>
<gene>
    <name evidence="9" type="ORF">QBC37DRAFT_155613</name>
</gene>
<feature type="transmembrane region" description="Helical" evidence="7">
    <location>
        <begin position="28"/>
        <end position="46"/>
    </location>
</feature>
<evidence type="ECO:0000256" key="4">
    <source>
        <dbReference type="ARBA" id="ARBA00022824"/>
    </source>
</evidence>
<keyword evidence="10" id="KW-1185">Reference proteome</keyword>
<accession>A0AAN6XSQ1</accession>
<comment type="caution">
    <text evidence="9">The sequence shown here is derived from an EMBL/GenBank/DDBJ whole genome shotgun (WGS) entry which is preliminary data.</text>
</comment>
<keyword evidence="9" id="KW-0378">Hydrolase</keyword>
<proteinExistence type="predicted"/>
<evidence type="ECO:0000259" key="8">
    <source>
        <dbReference type="Pfam" id="PF12697"/>
    </source>
</evidence>
<dbReference type="Proteomes" id="UP001301769">
    <property type="component" value="Unassembled WGS sequence"/>
</dbReference>
<evidence type="ECO:0000256" key="5">
    <source>
        <dbReference type="ARBA" id="ARBA00023128"/>
    </source>
</evidence>
<dbReference type="Pfam" id="PF12697">
    <property type="entry name" value="Abhydrolase_6"/>
    <property type="match status" value="1"/>
</dbReference>
<dbReference type="PANTHER" id="PTHR48182">
    <property type="entry name" value="PROTEIN SERAC1"/>
    <property type="match status" value="1"/>
</dbReference>